<dbReference type="AlphaFoldDB" id="A0A0W0XLI1"/>
<keyword evidence="3" id="KW-0560">Oxidoreductase</keyword>
<comment type="caution">
    <text evidence="3">The sequence shown here is derived from an EMBL/GenBank/DDBJ whole genome shotgun (WGS) entry which is preliminary data.</text>
</comment>
<keyword evidence="1" id="KW-0479">Metal-binding</keyword>
<dbReference type="Proteomes" id="UP000054618">
    <property type="component" value="Unassembled WGS sequence"/>
</dbReference>
<evidence type="ECO:0000313" key="4">
    <source>
        <dbReference type="Proteomes" id="UP000054618"/>
    </source>
</evidence>
<dbReference type="STRING" id="45073.Lqui_2755"/>
<dbReference type="GO" id="GO:0016706">
    <property type="term" value="F:2-oxoglutarate-dependent dioxygenase activity"/>
    <property type="evidence" value="ECO:0007669"/>
    <property type="project" value="UniProtKB-ARBA"/>
</dbReference>
<dbReference type="PATRIC" id="fig|45073.5.peg.2931"/>
<evidence type="ECO:0000256" key="2">
    <source>
        <dbReference type="ARBA" id="ARBA00023004"/>
    </source>
</evidence>
<keyword evidence="2" id="KW-0408">Iron</keyword>
<proteinExistence type="predicted"/>
<accession>A0A0W0XLI1</accession>
<dbReference type="GO" id="GO:0005506">
    <property type="term" value="F:iron ion binding"/>
    <property type="evidence" value="ECO:0007669"/>
    <property type="project" value="UniProtKB-ARBA"/>
</dbReference>
<dbReference type="Pfam" id="PF05721">
    <property type="entry name" value="PhyH"/>
    <property type="match status" value="1"/>
</dbReference>
<dbReference type="Gene3D" id="2.60.120.620">
    <property type="entry name" value="q2cbj1_9rhob like domain"/>
    <property type="match status" value="1"/>
</dbReference>
<dbReference type="SUPFAM" id="SSF51197">
    <property type="entry name" value="Clavaminate synthase-like"/>
    <property type="match status" value="1"/>
</dbReference>
<name>A0A0W0XLI1_9GAMM</name>
<dbReference type="PANTHER" id="PTHR20883">
    <property type="entry name" value="PHYTANOYL-COA DIOXYGENASE DOMAIN CONTAINING 1"/>
    <property type="match status" value="1"/>
</dbReference>
<organism evidence="3 4">
    <name type="scientific">Legionella quinlivanii</name>
    <dbReference type="NCBI Taxonomy" id="45073"/>
    <lineage>
        <taxon>Bacteria</taxon>
        <taxon>Pseudomonadati</taxon>
        <taxon>Pseudomonadota</taxon>
        <taxon>Gammaproteobacteria</taxon>
        <taxon>Legionellales</taxon>
        <taxon>Legionellaceae</taxon>
        <taxon>Legionella</taxon>
    </lineage>
</organism>
<reference evidence="3 4" key="1">
    <citation type="submission" date="2015-11" db="EMBL/GenBank/DDBJ databases">
        <title>Genomic analysis of 38 Legionella species identifies large and diverse effector repertoires.</title>
        <authorList>
            <person name="Burstein D."/>
            <person name="Amaro F."/>
            <person name="Zusman T."/>
            <person name="Lifshitz Z."/>
            <person name="Cohen O."/>
            <person name="Gilbert J.A."/>
            <person name="Pupko T."/>
            <person name="Shuman H.A."/>
            <person name="Segal G."/>
        </authorList>
    </citation>
    <scope>NUCLEOTIDE SEQUENCE [LARGE SCALE GENOMIC DNA]</scope>
    <source>
        <strain evidence="3 4">CDC#1442-AUS-E</strain>
    </source>
</reference>
<dbReference type="PANTHER" id="PTHR20883:SF15">
    <property type="entry name" value="PHYTANOYL-COA DIOXYGENASE DOMAIN-CONTAINING PROTEIN 1"/>
    <property type="match status" value="1"/>
</dbReference>
<evidence type="ECO:0000313" key="3">
    <source>
        <dbReference type="EMBL" id="KTD45284.1"/>
    </source>
</evidence>
<protein>
    <submittedName>
        <fullName evidence="3">Phytanoyl-CoA dioxygenase</fullName>
    </submittedName>
</protein>
<gene>
    <name evidence="3" type="ORF">Lqui_2755</name>
</gene>
<dbReference type="InterPro" id="IPR008775">
    <property type="entry name" value="Phytyl_CoA_dOase-like"/>
</dbReference>
<sequence>MGIKFANKKLPQYDNRLLIAWNAVRGVWMELSALQLDHFLTNGYLVIEKFFTPSICETLIDRVNFIINEYQQDIPVTVFTSETQDHAKTEYFLNSGDKIRLFFEPEAFNEQGNMTKTLEKSLNKIGHALHVLDPIFRLYSRSERLKTICHQLGFEKPGLLQSMYLFKQPGIGSEVGCHQDSTFLHSPKDALGFWFALEDATLENGCLQVMPSPTTIPLSRKMIRKGDVIEFEDYYPLIWQDKYSVPVEVKQGSLVVLHGRLPHKSNANHSNKSRHAYILHAIDAACPYPDTNWLRMPKELPHW</sequence>
<keyword evidence="3" id="KW-0223">Dioxygenase</keyword>
<evidence type="ECO:0000256" key="1">
    <source>
        <dbReference type="ARBA" id="ARBA00022723"/>
    </source>
</evidence>
<dbReference type="EMBL" id="LNYS01000025">
    <property type="protein sequence ID" value="KTD45284.1"/>
    <property type="molecule type" value="Genomic_DNA"/>
</dbReference>
<keyword evidence="4" id="KW-1185">Reference proteome</keyword>